<proteinExistence type="predicted"/>
<dbReference type="Proteomes" id="UP001159641">
    <property type="component" value="Unassembled WGS sequence"/>
</dbReference>
<protein>
    <submittedName>
        <fullName evidence="2">Uncharacterized protein</fullName>
    </submittedName>
</protein>
<reference evidence="2 3" key="1">
    <citation type="submission" date="2022-11" db="EMBL/GenBank/DDBJ databases">
        <title>Whole genome sequence of Eschrichtius robustus ER-17-0199.</title>
        <authorList>
            <person name="Bruniche-Olsen A."/>
            <person name="Black A.N."/>
            <person name="Fields C.J."/>
            <person name="Walden K."/>
            <person name="Dewoody J.A."/>
        </authorList>
    </citation>
    <scope>NUCLEOTIDE SEQUENCE [LARGE SCALE GENOMIC DNA]</scope>
    <source>
        <strain evidence="2">ER-17-0199</strain>
        <tissue evidence="2">Blubber</tissue>
    </source>
</reference>
<sequence>MGQGGSCLEQRRGETPESLVSWKPGEERSCGGLCLPQLCQHRGADELRSPDALTCVMGHPDCCRRRVHVHLPRVPGVELVPLDTPDPSCVRVLDPYDPLSMELWALRIFLFI</sequence>
<evidence type="ECO:0000256" key="1">
    <source>
        <dbReference type="SAM" id="MobiDB-lite"/>
    </source>
</evidence>
<gene>
    <name evidence="2" type="ORF">J1605_009191</name>
</gene>
<name>A0AB34GXJ6_ESCRO</name>
<evidence type="ECO:0000313" key="3">
    <source>
        <dbReference type="Proteomes" id="UP001159641"/>
    </source>
</evidence>
<evidence type="ECO:0000313" key="2">
    <source>
        <dbReference type="EMBL" id="KAJ8783486.1"/>
    </source>
</evidence>
<dbReference type="AlphaFoldDB" id="A0AB34GXJ6"/>
<comment type="caution">
    <text evidence="2">The sequence shown here is derived from an EMBL/GenBank/DDBJ whole genome shotgun (WGS) entry which is preliminary data.</text>
</comment>
<accession>A0AB34GXJ6</accession>
<feature type="region of interest" description="Disordered" evidence="1">
    <location>
        <begin position="1"/>
        <end position="27"/>
    </location>
</feature>
<keyword evidence="3" id="KW-1185">Reference proteome</keyword>
<organism evidence="2 3">
    <name type="scientific">Eschrichtius robustus</name>
    <name type="common">California gray whale</name>
    <name type="synonym">Eschrichtius gibbosus</name>
    <dbReference type="NCBI Taxonomy" id="9764"/>
    <lineage>
        <taxon>Eukaryota</taxon>
        <taxon>Metazoa</taxon>
        <taxon>Chordata</taxon>
        <taxon>Craniata</taxon>
        <taxon>Vertebrata</taxon>
        <taxon>Euteleostomi</taxon>
        <taxon>Mammalia</taxon>
        <taxon>Eutheria</taxon>
        <taxon>Laurasiatheria</taxon>
        <taxon>Artiodactyla</taxon>
        <taxon>Whippomorpha</taxon>
        <taxon>Cetacea</taxon>
        <taxon>Mysticeti</taxon>
        <taxon>Eschrichtiidae</taxon>
        <taxon>Eschrichtius</taxon>
    </lineage>
</organism>
<dbReference type="EMBL" id="JAIQCJ010002084">
    <property type="protein sequence ID" value="KAJ8783486.1"/>
    <property type="molecule type" value="Genomic_DNA"/>
</dbReference>